<dbReference type="MGI" id="MGI:96785">
    <property type="gene designation" value="Lhx2"/>
</dbReference>
<name>H3BKI3_MOUSE</name>
<dbReference type="ProteomicsDB" id="318201"/>
<sequence>MLFHSLSGPEVHGVIDEMDRRAKSEAPAISSAIDRGDTETVGARLWSWG</sequence>
<proteinExistence type="evidence at protein level"/>
<keyword evidence="5" id="KW-1267">Proteomics identification</keyword>
<evidence type="ECO:0000313" key="3">
    <source>
        <dbReference type="MGI" id="MGI:96785"/>
    </source>
</evidence>
<dbReference type="Antibodypedia" id="16286">
    <property type="antibodies" value="392 antibodies from 35 providers"/>
</dbReference>
<dbReference type="Proteomes" id="UP000000589">
    <property type="component" value="Chromosome 2"/>
</dbReference>
<evidence type="ECO:0000313" key="4">
    <source>
        <dbReference type="Proteomes" id="UP000000589"/>
    </source>
</evidence>
<reference evidence="2 4" key="2">
    <citation type="journal article" date="2011" name="PLoS Biol.">
        <title>Modernizing reference genome assemblies.</title>
        <authorList>
            <person name="Church D.M."/>
            <person name="Schneider V.A."/>
            <person name="Graves T."/>
            <person name="Auger K."/>
            <person name="Cunningham F."/>
            <person name="Bouk N."/>
            <person name="Chen H.C."/>
            <person name="Agarwala R."/>
            <person name="McLaren W.M."/>
            <person name="Ritchie G.R."/>
            <person name="Albracht D."/>
            <person name="Kremitzki M."/>
            <person name="Rock S."/>
            <person name="Kotkiewicz H."/>
            <person name="Kremitzki C."/>
            <person name="Wollam A."/>
            <person name="Trani L."/>
            <person name="Fulton L."/>
            <person name="Fulton R."/>
            <person name="Matthews L."/>
            <person name="Whitehead S."/>
            <person name="Chow W."/>
            <person name="Torrance J."/>
            <person name="Dunn M."/>
            <person name="Harden G."/>
            <person name="Threadgold G."/>
            <person name="Wood J."/>
            <person name="Collins J."/>
            <person name="Heath P."/>
            <person name="Griffiths G."/>
            <person name="Pelan S."/>
            <person name="Grafham D."/>
            <person name="Eichler E.E."/>
            <person name="Weinstock G."/>
            <person name="Mardis E.R."/>
            <person name="Wilson R.K."/>
            <person name="Howe K."/>
            <person name="Flicek P."/>
            <person name="Hubbard T."/>
        </authorList>
    </citation>
    <scope>NUCLEOTIDE SEQUENCE [LARGE SCALE GENOMIC DNA]</scope>
    <source>
        <strain evidence="2 4">C57BL/6J</strain>
    </source>
</reference>
<dbReference type="VEuPathDB" id="HostDB:ENSMUSG00000000247"/>
<dbReference type="GeneTree" id="ENSGT00940000158540"/>
<evidence type="ECO:0007829" key="5">
    <source>
        <dbReference type="ProteomicsDB" id="H3BKI3"/>
    </source>
</evidence>
<protein>
    <submittedName>
        <fullName evidence="2">LIM homeobox protein 2</fullName>
    </submittedName>
</protein>
<accession>H3BKI3</accession>
<reference evidence="2" key="3">
    <citation type="submission" date="2025-08" db="UniProtKB">
        <authorList>
            <consortium name="Ensembl"/>
        </authorList>
    </citation>
    <scope>IDENTIFICATION</scope>
    <source>
        <strain evidence="2">C57BL/6J</strain>
    </source>
</reference>
<feature type="compositionally biased region" description="Basic and acidic residues" evidence="1">
    <location>
        <begin position="14"/>
        <end position="24"/>
    </location>
</feature>
<evidence type="ECO:0000256" key="1">
    <source>
        <dbReference type="SAM" id="MobiDB-lite"/>
    </source>
</evidence>
<dbReference type="AlphaFoldDB" id="H3BKI3"/>
<reference evidence="2 4" key="1">
    <citation type="journal article" date="2009" name="PLoS Biol.">
        <title>Lineage-specific biology revealed by a finished genome assembly of the mouse.</title>
        <authorList>
            <consortium name="Mouse Genome Sequencing Consortium"/>
            <person name="Church D.M."/>
            <person name="Goodstadt L."/>
            <person name="Hillier L.W."/>
            <person name="Zody M.C."/>
            <person name="Goldstein S."/>
            <person name="She X."/>
            <person name="Bult C.J."/>
            <person name="Agarwala R."/>
            <person name="Cherry J.L."/>
            <person name="DiCuccio M."/>
            <person name="Hlavina W."/>
            <person name="Kapustin Y."/>
            <person name="Meric P."/>
            <person name="Maglott D."/>
            <person name="Birtle Z."/>
            <person name="Marques A.C."/>
            <person name="Graves T."/>
            <person name="Zhou S."/>
            <person name="Teague B."/>
            <person name="Potamousis K."/>
            <person name="Churas C."/>
            <person name="Place M."/>
            <person name="Herschleb J."/>
            <person name="Runnheim R."/>
            <person name="Forrest D."/>
            <person name="Amos-Landgraf J."/>
            <person name="Schwartz D.C."/>
            <person name="Cheng Z."/>
            <person name="Lindblad-Toh K."/>
            <person name="Eichler E.E."/>
            <person name="Ponting C.P."/>
        </authorList>
    </citation>
    <scope>NUCLEOTIDE SEQUENCE [LARGE SCALE GENOMIC DNA]</scope>
    <source>
        <strain evidence="2 4">C57BL/6J</strain>
    </source>
</reference>
<evidence type="ECO:0000313" key="2">
    <source>
        <dbReference type="Ensembl" id="ENSMUSP00000135402.2"/>
    </source>
</evidence>
<dbReference type="HOGENOM" id="CLU_3142647_0_0_1"/>
<dbReference type="ExpressionAtlas" id="H3BKI3">
    <property type="expression patterns" value="baseline and differential"/>
</dbReference>
<gene>
    <name evidence="2 3" type="primary">Lhx2</name>
</gene>
<dbReference type="AGR" id="MGI:96785"/>
<organism evidence="2 4">
    <name type="scientific">Mus musculus</name>
    <name type="common">Mouse</name>
    <dbReference type="NCBI Taxonomy" id="10090"/>
    <lineage>
        <taxon>Eukaryota</taxon>
        <taxon>Metazoa</taxon>
        <taxon>Chordata</taxon>
        <taxon>Craniata</taxon>
        <taxon>Vertebrata</taxon>
        <taxon>Euteleostomi</taxon>
        <taxon>Mammalia</taxon>
        <taxon>Eutheria</taxon>
        <taxon>Euarchontoglires</taxon>
        <taxon>Glires</taxon>
        <taxon>Rodentia</taxon>
        <taxon>Myomorpha</taxon>
        <taxon>Muroidea</taxon>
        <taxon>Muridae</taxon>
        <taxon>Murinae</taxon>
        <taxon>Mus</taxon>
        <taxon>Mus</taxon>
    </lineage>
</organism>
<feature type="region of interest" description="Disordered" evidence="1">
    <location>
        <begin position="14"/>
        <end position="35"/>
    </location>
</feature>
<reference evidence="2" key="4">
    <citation type="submission" date="2025-09" db="UniProtKB">
        <authorList>
            <consortium name="Ensembl"/>
        </authorList>
    </citation>
    <scope>IDENTIFICATION</scope>
    <source>
        <strain evidence="2">C57BL/6J</strain>
    </source>
</reference>
<dbReference type="Bgee" id="ENSMUSG00000000247">
    <property type="expression patterns" value="Expressed in ventricular zone and 138 other cell types or tissues"/>
</dbReference>
<dbReference type="Ensembl" id="ENSMUST00000176229.2">
    <property type="protein sequence ID" value="ENSMUSP00000135402.2"/>
    <property type="gene ID" value="ENSMUSG00000000247.12"/>
</dbReference>
<keyword evidence="4" id="KW-1185">Reference proteome</keyword>